<dbReference type="InterPro" id="IPR027417">
    <property type="entry name" value="P-loop_NTPase"/>
</dbReference>
<evidence type="ECO:0000313" key="2">
    <source>
        <dbReference type="Proteomes" id="UP000273278"/>
    </source>
</evidence>
<protein>
    <submittedName>
        <fullName evidence="1">Uncharacterized protein</fullName>
    </submittedName>
</protein>
<organism evidence="1 2">
    <name type="scientific">Methanomethylophilus alvi</name>
    <dbReference type="NCBI Taxonomy" id="1291540"/>
    <lineage>
        <taxon>Archaea</taxon>
        <taxon>Methanobacteriati</taxon>
        <taxon>Thermoplasmatota</taxon>
        <taxon>Thermoplasmata</taxon>
        <taxon>Methanomassiliicoccales</taxon>
        <taxon>Methanomethylophilaceae</taxon>
        <taxon>Methanomethylophilus</taxon>
    </lineage>
</organism>
<evidence type="ECO:0000313" key="1">
    <source>
        <dbReference type="EMBL" id="AYQ55412.1"/>
    </source>
</evidence>
<dbReference type="Proteomes" id="UP000273278">
    <property type="component" value="Chromosome"/>
</dbReference>
<gene>
    <name evidence="1" type="ORF">BKD89_06325</name>
</gene>
<accession>A0A3G3IIU3</accession>
<proteinExistence type="predicted"/>
<dbReference type="AlphaFoldDB" id="A0A3G3IIU3"/>
<reference evidence="1 2" key="1">
    <citation type="submission" date="2016-10" db="EMBL/GenBank/DDBJ databases">
        <title>Complete genome of the TMA-utilizing, human hosted archaeon Methanomethylophilus alvus Gen. nov, sp. nov., strain Mx-05, derived from a pure culture.</title>
        <authorList>
            <person name="Brugere J.-F."/>
            <person name="Ben Hania W."/>
            <person name="Chaudhary P.P."/>
            <person name="Gaci N."/>
            <person name="Borrel G."/>
            <person name="Cao Van Tuat L."/>
            <person name="Fardeau M.-L."/>
            <person name="Harris H.M.B."/>
            <person name="O'Toole P.W."/>
            <person name="Ollivier B."/>
        </authorList>
    </citation>
    <scope>NUCLEOTIDE SEQUENCE [LARGE SCALE GENOMIC DNA]</scope>
    <source>
        <strain evidence="1 2">Mx-05</strain>
    </source>
</reference>
<dbReference type="RefSeq" id="WP_015505178.1">
    <property type="nucleotide sequence ID" value="NZ_CP017686.1"/>
</dbReference>
<dbReference type="GeneID" id="41322062"/>
<dbReference type="SUPFAM" id="SSF52540">
    <property type="entry name" value="P-loop containing nucleoside triphosphate hydrolases"/>
    <property type="match status" value="1"/>
</dbReference>
<dbReference type="Gene3D" id="3.40.50.300">
    <property type="entry name" value="P-loop containing nucleotide triphosphate hydrolases"/>
    <property type="match status" value="1"/>
</dbReference>
<dbReference type="EMBL" id="CP017686">
    <property type="protein sequence ID" value="AYQ55412.1"/>
    <property type="molecule type" value="Genomic_DNA"/>
</dbReference>
<name>A0A3G3IIU3_9ARCH</name>
<sequence>MIDYDYRLTIDMGTKKPTYVPDDEYKGPLKNIFRIEGPNMSGKSTLMNLIAISAFGLKNKSVNKVLQKHLDDMVHDKSTELTFCVNIVDPVSGRAIRATRNSPDADILIEDSDDGKNFSPISDDSFSRKYNLIYDIPDNPIDRLADISHEISVIHQNCSSKLNSFQSTVDHLIYDISNGPDEELLKQYRAEVEKYDKNNGKDVDCENKKKKYQNLAKLYYAIRIRDANKKADDLKRTYDFVKKEEEKKKTRPQDIKKSYDADIAAIRVAAIPLSSAQIAQLSRDVSALGNLSVSEAFEVISEFDIGEVIAKKSVPVKYFDAISKIEREISVEDIHEENSTINAMLDIINVLRKYENENINIPDLGSLNNLLSKLERDYQVQSRSIGVVSSSKRILEKVGKIRTTLIDIDGKVGKLKPPVKEDVGEQYYDKFRVESEERKWRNAKNELTTICSEASKFGVDLSNYATEQSKANAELGHVYDRAQVSDIFNAMSSEEKEYKSAIESEKKNTERIGAFRAYISKMENVEKSPYAEHINALNKISTSLMALKGIIDKDMKMLTQVEKKSYGPYDPEDPFFKSVWTYLGKRVGFVRYGQDTYPIRYVNTVDDIITATDGTILRLRQISTGLNQRNYLMSKLQTDDDRPIIALFDEVSTMTNKTQEDIFEKFVELQKQGKLMVGMMNMPSDERKVTSFGQ</sequence>
<dbReference type="OMA" id="ERANKKC"/>